<name>A0A3M7SYN2_BRAPC</name>
<evidence type="ECO:0000313" key="1">
    <source>
        <dbReference type="EMBL" id="RNA40826.1"/>
    </source>
</evidence>
<dbReference type="EMBL" id="REGN01000587">
    <property type="protein sequence ID" value="RNA40826.1"/>
    <property type="molecule type" value="Genomic_DNA"/>
</dbReference>
<accession>A0A3M7SYN2</accession>
<reference evidence="1 2" key="1">
    <citation type="journal article" date="2018" name="Sci. Rep.">
        <title>Genomic signatures of local adaptation to the degree of environmental predictability in rotifers.</title>
        <authorList>
            <person name="Franch-Gras L."/>
            <person name="Hahn C."/>
            <person name="Garcia-Roger E.M."/>
            <person name="Carmona M.J."/>
            <person name="Serra M."/>
            <person name="Gomez A."/>
        </authorList>
    </citation>
    <scope>NUCLEOTIDE SEQUENCE [LARGE SCALE GENOMIC DNA]</scope>
    <source>
        <strain evidence="1">HYR1</strain>
    </source>
</reference>
<keyword evidence="2" id="KW-1185">Reference proteome</keyword>
<protein>
    <submittedName>
        <fullName evidence="1">Uncharacterized protein</fullName>
    </submittedName>
</protein>
<organism evidence="1 2">
    <name type="scientific">Brachionus plicatilis</name>
    <name type="common">Marine rotifer</name>
    <name type="synonym">Brachionus muelleri</name>
    <dbReference type="NCBI Taxonomy" id="10195"/>
    <lineage>
        <taxon>Eukaryota</taxon>
        <taxon>Metazoa</taxon>
        <taxon>Spiralia</taxon>
        <taxon>Gnathifera</taxon>
        <taxon>Rotifera</taxon>
        <taxon>Eurotatoria</taxon>
        <taxon>Monogononta</taxon>
        <taxon>Pseudotrocha</taxon>
        <taxon>Ploima</taxon>
        <taxon>Brachionidae</taxon>
        <taxon>Brachionus</taxon>
    </lineage>
</organism>
<sequence>MGESGWGHGKSRLGMERSLARAIVEGVGGKGAESGMHAVLDLESNGPYAEADKALEQRLAEARARRLLAHDHGAQLTVVADQYELAGAQHHWHHALGLGRLRALRQKADRRVDGLAALGAQTHHLEASAVYFFGELVDSDVAGRAHQHLTVALLGQVVDDGGRGDRLAGARRTLDQAEVPLQHCFDRVDLRVVELGQTGHREASGQVGLDDHVLDFVAEQLVIDERRYRVFVDGKRFERALHPVERRRLPHKLDYEPELVAGHQPHFVVGLGQAEVGEPLFVQAQVPADLDVALGLRLFEASVVVGLHFDERRKYVLVLRRRTCCGSSSTPGRSKSSNLASGASFHSSSSLFICWAVIWRARNCSCSDGILTSHDKNERSSINGFHSVGSQFKSLREVWVAHGCRHSRTTTESDLAGM</sequence>
<dbReference type="Proteomes" id="UP000276133">
    <property type="component" value="Unassembled WGS sequence"/>
</dbReference>
<proteinExistence type="predicted"/>
<dbReference type="AlphaFoldDB" id="A0A3M7SYN2"/>
<comment type="caution">
    <text evidence="1">The sequence shown here is derived from an EMBL/GenBank/DDBJ whole genome shotgun (WGS) entry which is preliminary data.</text>
</comment>
<gene>
    <name evidence="1" type="ORF">BpHYR1_006775</name>
</gene>
<evidence type="ECO:0000313" key="2">
    <source>
        <dbReference type="Proteomes" id="UP000276133"/>
    </source>
</evidence>